<comment type="caution">
    <text evidence="3">The sequence shown here is derived from an EMBL/GenBank/DDBJ whole genome shotgun (WGS) entry which is preliminary data.</text>
</comment>
<accession>A0A3E0TXD0</accession>
<dbReference type="GO" id="GO:0030246">
    <property type="term" value="F:carbohydrate binding"/>
    <property type="evidence" value="ECO:0007669"/>
    <property type="project" value="InterPro"/>
</dbReference>
<feature type="domain" description="DUF5916" evidence="2">
    <location>
        <begin position="298"/>
        <end position="377"/>
    </location>
</feature>
<proteinExistence type="predicted"/>
<name>A0A3E0TXD0_9GAMM</name>
<dbReference type="EMBL" id="QUOT01000001">
    <property type="protein sequence ID" value="REL29371.1"/>
    <property type="molecule type" value="Genomic_DNA"/>
</dbReference>
<dbReference type="InterPro" id="IPR010502">
    <property type="entry name" value="Carb-bd_dom_fam9"/>
</dbReference>
<keyword evidence="4" id="KW-1185">Reference proteome</keyword>
<reference evidence="4" key="1">
    <citation type="submission" date="2018-08" db="EMBL/GenBank/DDBJ databases">
        <title>Thalassotalea euphylliae genome.</title>
        <authorList>
            <person name="Summers S."/>
            <person name="Rice S.A."/>
            <person name="Freckelton M.L."/>
            <person name="Nedved B.T."/>
            <person name="Hadfield M.G."/>
        </authorList>
    </citation>
    <scope>NUCLEOTIDE SEQUENCE [LARGE SCALE GENOMIC DNA]</scope>
    <source>
        <strain evidence="4">H3</strain>
    </source>
</reference>
<evidence type="ECO:0000313" key="3">
    <source>
        <dbReference type="EMBL" id="REL29371.1"/>
    </source>
</evidence>
<feature type="domain" description="Carbohydrate-binding" evidence="1">
    <location>
        <begin position="78"/>
        <end position="225"/>
    </location>
</feature>
<dbReference type="AlphaFoldDB" id="A0A3E0TXD0"/>
<dbReference type="CDD" id="cd09618">
    <property type="entry name" value="CBM9_like_2"/>
    <property type="match status" value="1"/>
</dbReference>
<dbReference type="SUPFAM" id="SSF49344">
    <property type="entry name" value="CBD9-like"/>
    <property type="match status" value="1"/>
</dbReference>
<dbReference type="Proteomes" id="UP000256899">
    <property type="component" value="Unassembled WGS sequence"/>
</dbReference>
<dbReference type="InterPro" id="IPR045670">
    <property type="entry name" value="DUF5916"/>
</dbReference>
<gene>
    <name evidence="3" type="ORF">DXX94_00760</name>
</gene>
<protein>
    <submittedName>
        <fullName evidence="3">Uncharacterized protein</fullName>
    </submittedName>
</protein>
<dbReference type="GO" id="GO:0004553">
    <property type="term" value="F:hydrolase activity, hydrolyzing O-glycosyl compounds"/>
    <property type="evidence" value="ECO:0007669"/>
    <property type="project" value="InterPro"/>
</dbReference>
<evidence type="ECO:0000259" key="1">
    <source>
        <dbReference type="Pfam" id="PF06452"/>
    </source>
</evidence>
<evidence type="ECO:0000259" key="2">
    <source>
        <dbReference type="Pfam" id="PF19313"/>
    </source>
</evidence>
<dbReference type="Pfam" id="PF19313">
    <property type="entry name" value="DUF5916"/>
    <property type="match status" value="1"/>
</dbReference>
<evidence type="ECO:0000313" key="4">
    <source>
        <dbReference type="Proteomes" id="UP000256899"/>
    </source>
</evidence>
<organism evidence="3 4">
    <name type="scientific">Thalassotalea euphylliae</name>
    <dbReference type="NCBI Taxonomy" id="1655234"/>
    <lineage>
        <taxon>Bacteria</taxon>
        <taxon>Pseudomonadati</taxon>
        <taxon>Pseudomonadota</taxon>
        <taxon>Gammaproteobacteria</taxon>
        <taxon>Alteromonadales</taxon>
        <taxon>Colwelliaceae</taxon>
        <taxon>Thalassotalea</taxon>
    </lineage>
</organism>
<dbReference type="Gene3D" id="2.60.40.1190">
    <property type="match status" value="1"/>
</dbReference>
<dbReference type="Pfam" id="PF06452">
    <property type="entry name" value="CBM9_1"/>
    <property type="match status" value="1"/>
</dbReference>
<sequence>MLTTALTYVCLFIHILTQYLPNKTTTITKSRAIKMFARCRQGLAVALLTCSFSLFATPFTHQAKQSIAIPHTNLNAVIDGDLSDPVWQQAKVIFLDNVTSPYENTPSPVKTEARVIDNGKELLVAFIAHDPNPNKMISSIGERDTKWFDDVVGIIIDPLNNRRLSYNFFVNPYGVQNDETFNEITGLPNELWDGIWHSYGKVTEFGYQVEMAIPYQILNFDENKSIQQWPFELVRIYPREQRLRISSVKLDRDNACWLCQYPMAEGFEQAEIGENLQITPALVASYDEQRDIYDPQSDWQSETDVEASLDLRWGITPKTLFNATLNPDFSTVEADAGQLKVNNKFSLFFDEKRSFFLENQHYFESITELVYTRNIADPDYGAKLTGSQGSHNFGAFVSHDEETNFILSGNLSANIASLDTESHSGALRYLYDISQDVTLGVISTFRRADDYHNYVTGLDGSYRINGANSLKFQWLASDTEYPQDLFTQFCRGNCSPNEQVLRSQKEGSFSDNAYQLKYLHDSEYWTLDAQRQWYGEDFRADLGFINRVDYVNDQINIVRSFYQDEQALWSTIDVGSKYAIQHNENGELINREQSFYAFADGPLLSRVELIYVDANKVGLRQDSSNLSIDGNTKRFNEQQWRFFGQLRPNNKTYVSLEGTLGDKIDYDNDRLGDIVELIGNVTWHPNPHLEIDLYHTYSELDADSQNVFTANLTDLRLRYYFDVQSSLKLSLVYQDIDYNPDNNPLSFFSEQERSLATQLIYAYKLNPQTVFFLGYSDNSFEDDFIGSLKQERRTIFTKISYAWR</sequence>
<dbReference type="GO" id="GO:0016052">
    <property type="term" value="P:carbohydrate catabolic process"/>
    <property type="evidence" value="ECO:0007669"/>
    <property type="project" value="InterPro"/>
</dbReference>